<evidence type="ECO:0000313" key="1">
    <source>
        <dbReference type="EMBL" id="OGY47084.1"/>
    </source>
</evidence>
<organism evidence="1 2">
    <name type="scientific">Candidatus Buchananbacteria bacterium RIFCSPHIGHO2_01_FULL_46_12</name>
    <dbReference type="NCBI Taxonomy" id="1797536"/>
    <lineage>
        <taxon>Bacteria</taxon>
        <taxon>Candidatus Buchananiibacteriota</taxon>
    </lineage>
</organism>
<reference evidence="1 2" key="1">
    <citation type="journal article" date="2016" name="Nat. Commun.">
        <title>Thousands of microbial genomes shed light on interconnected biogeochemical processes in an aquifer system.</title>
        <authorList>
            <person name="Anantharaman K."/>
            <person name="Brown C.T."/>
            <person name="Hug L.A."/>
            <person name="Sharon I."/>
            <person name="Castelle C.J."/>
            <person name="Probst A.J."/>
            <person name="Thomas B.C."/>
            <person name="Singh A."/>
            <person name="Wilkins M.J."/>
            <person name="Karaoz U."/>
            <person name="Brodie E.L."/>
            <person name="Williams K.H."/>
            <person name="Hubbard S.S."/>
            <person name="Banfield J.F."/>
        </authorList>
    </citation>
    <scope>NUCLEOTIDE SEQUENCE [LARGE SCALE GENOMIC DNA]</scope>
</reference>
<dbReference type="Proteomes" id="UP000178432">
    <property type="component" value="Unassembled WGS sequence"/>
</dbReference>
<gene>
    <name evidence="1" type="ORF">A2663_04960</name>
</gene>
<name>A0A1G1Y4K0_9BACT</name>
<protein>
    <submittedName>
        <fullName evidence="1">Uncharacterized protein</fullName>
    </submittedName>
</protein>
<dbReference type="AlphaFoldDB" id="A0A1G1Y4K0"/>
<dbReference type="EMBL" id="MHIF01000047">
    <property type="protein sequence ID" value="OGY47084.1"/>
    <property type="molecule type" value="Genomic_DNA"/>
</dbReference>
<evidence type="ECO:0000313" key="2">
    <source>
        <dbReference type="Proteomes" id="UP000178432"/>
    </source>
</evidence>
<proteinExistence type="predicted"/>
<comment type="caution">
    <text evidence="1">The sequence shown here is derived from an EMBL/GenBank/DDBJ whole genome shotgun (WGS) entry which is preliminary data.</text>
</comment>
<sequence>MGIEVVVLGCESGFSSKSDIPYQVRLYYLGKNGQTEIAAAEEKNQAGAVILACRKMLEAIGVHLNGAVLLSHYLNIQRKSEVPSFRYDLQWSFCEGNRRQVKMSVGEDKDLPIAVLKATVDFFARFQGLDIRLDFIRD</sequence>
<accession>A0A1G1Y4K0</accession>